<dbReference type="RefSeq" id="WP_205118019.1">
    <property type="nucleotide sequence ID" value="NZ_JAFBCM010000001.1"/>
</dbReference>
<feature type="transmembrane region" description="Helical" evidence="2">
    <location>
        <begin position="48"/>
        <end position="69"/>
    </location>
</feature>
<accession>A0ABV7YNE2</accession>
<evidence type="ECO:0000256" key="2">
    <source>
        <dbReference type="SAM" id="Phobius"/>
    </source>
</evidence>
<keyword evidence="2" id="KW-0812">Transmembrane</keyword>
<feature type="region of interest" description="Disordered" evidence="1">
    <location>
        <begin position="70"/>
        <end position="101"/>
    </location>
</feature>
<keyword evidence="4" id="KW-1185">Reference proteome</keyword>
<protein>
    <submittedName>
        <fullName evidence="3">CU044_5270 family protein</fullName>
    </submittedName>
</protein>
<dbReference type="EMBL" id="JBHRZH010000056">
    <property type="protein sequence ID" value="MFC3766537.1"/>
    <property type="molecule type" value="Genomic_DNA"/>
</dbReference>
<evidence type="ECO:0000256" key="1">
    <source>
        <dbReference type="SAM" id="MobiDB-lite"/>
    </source>
</evidence>
<name>A0ABV7YNE2_9ACTN</name>
<feature type="compositionally biased region" description="Low complexity" evidence="1">
    <location>
        <begin position="13"/>
        <end position="22"/>
    </location>
</feature>
<keyword evidence="2" id="KW-0472">Membrane</keyword>
<dbReference type="Proteomes" id="UP001595699">
    <property type="component" value="Unassembled WGS sequence"/>
</dbReference>
<organism evidence="3 4">
    <name type="scientific">Tenggerimyces flavus</name>
    <dbReference type="NCBI Taxonomy" id="1708749"/>
    <lineage>
        <taxon>Bacteria</taxon>
        <taxon>Bacillati</taxon>
        <taxon>Actinomycetota</taxon>
        <taxon>Actinomycetes</taxon>
        <taxon>Propionibacteriales</taxon>
        <taxon>Nocardioidaceae</taxon>
        <taxon>Tenggerimyces</taxon>
    </lineage>
</organism>
<dbReference type="InterPro" id="IPR047789">
    <property type="entry name" value="CU044_5270-like"/>
</dbReference>
<keyword evidence="2" id="KW-1133">Transmembrane helix</keyword>
<dbReference type="NCBIfam" id="NF038083">
    <property type="entry name" value="CU044_5270_fam"/>
    <property type="match status" value="1"/>
</dbReference>
<sequence length="364" mass="38931">MNEEERLLRDVLAQPAAPDPDTVADARAKLDRLTRTEVRRTKSHHLRLAITALVAAAGVIGASLVPQLIPDQDHQPATSPPQSAVTPAGPPSSPTPFPNATEMIGKAATYEAARSKPTGYYWRIRNLTSTTVVTFANRVPYKMELTVVAEHWGGEKGMTAAGLRMLSLRPSSPADSQAHEEAGKPIAVKVQLADAPKPTPLLVVQLPDEGRLVDDPANYLGAADLNGIIVQKLSTQPDKLVDTLLTMRDPKENDDPDSWLFAVLSELLVDTAATPAQRASALKVLADLPGIHYVGRVDDLYGRAGLAIERSGDEQGTQLLLDPKTGGVLGMQRPNGVRVAVLDAGWVTDKPRPPAALDLVPKAE</sequence>
<evidence type="ECO:0000313" key="3">
    <source>
        <dbReference type="EMBL" id="MFC3766537.1"/>
    </source>
</evidence>
<gene>
    <name evidence="3" type="ORF">ACFOUW_37315</name>
</gene>
<evidence type="ECO:0000313" key="4">
    <source>
        <dbReference type="Proteomes" id="UP001595699"/>
    </source>
</evidence>
<feature type="region of interest" description="Disordered" evidence="1">
    <location>
        <begin position="1"/>
        <end position="22"/>
    </location>
</feature>
<proteinExistence type="predicted"/>
<feature type="compositionally biased region" description="Pro residues" evidence="1">
    <location>
        <begin position="88"/>
        <end position="97"/>
    </location>
</feature>
<reference evidence="4" key="1">
    <citation type="journal article" date="2019" name="Int. J. Syst. Evol. Microbiol.">
        <title>The Global Catalogue of Microorganisms (GCM) 10K type strain sequencing project: providing services to taxonomists for standard genome sequencing and annotation.</title>
        <authorList>
            <consortium name="The Broad Institute Genomics Platform"/>
            <consortium name="The Broad Institute Genome Sequencing Center for Infectious Disease"/>
            <person name="Wu L."/>
            <person name="Ma J."/>
        </authorList>
    </citation>
    <scope>NUCLEOTIDE SEQUENCE [LARGE SCALE GENOMIC DNA]</scope>
    <source>
        <strain evidence="4">CGMCC 4.7241</strain>
    </source>
</reference>
<comment type="caution">
    <text evidence="3">The sequence shown here is derived from an EMBL/GenBank/DDBJ whole genome shotgun (WGS) entry which is preliminary data.</text>
</comment>